<gene>
    <name evidence="11" type="ORF">OIDMADRAFT_175262</name>
</gene>
<dbReference type="HOGENOM" id="CLU_021597_2_0_1"/>
<keyword evidence="3" id="KW-0808">Transferase</keyword>
<feature type="compositionally biased region" description="Acidic residues" evidence="9">
    <location>
        <begin position="82"/>
        <end position="94"/>
    </location>
</feature>
<keyword evidence="6" id="KW-0833">Ubl conjugation pathway</keyword>
<dbReference type="Pfam" id="PF13639">
    <property type="entry name" value="zf-RING_2"/>
    <property type="match status" value="1"/>
</dbReference>
<evidence type="ECO:0000256" key="5">
    <source>
        <dbReference type="ARBA" id="ARBA00022771"/>
    </source>
</evidence>
<dbReference type="EC" id="2.3.2.27" evidence="2"/>
<dbReference type="GO" id="GO:0005634">
    <property type="term" value="C:nucleus"/>
    <property type="evidence" value="ECO:0007669"/>
    <property type="project" value="TreeGrafter"/>
</dbReference>
<evidence type="ECO:0000256" key="7">
    <source>
        <dbReference type="ARBA" id="ARBA00022833"/>
    </source>
</evidence>
<keyword evidence="7" id="KW-0862">Zinc</keyword>
<dbReference type="PANTHER" id="PTHR45931:SF3">
    <property type="entry name" value="RING ZINC FINGER-CONTAINING PROTEIN"/>
    <property type="match status" value="1"/>
</dbReference>
<name>A0A0C3HJR2_OIDMZ</name>
<dbReference type="SMART" id="SM00184">
    <property type="entry name" value="RING"/>
    <property type="match status" value="1"/>
</dbReference>
<evidence type="ECO:0000256" key="8">
    <source>
        <dbReference type="PROSITE-ProRule" id="PRU00175"/>
    </source>
</evidence>
<dbReference type="Gene3D" id="3.30.40.10">
    <property type="entry name" value="Zinc/RING finger domain, C3HC4 (zinc finger)"/>
    <property type="match status" value="1"/>
</dbReference>
<dbReference type="OrthoDB" id="8062037at2759"/>
<sequence>MADQPQGSGNSRGHLDATGQRQVVFCHQCTHEWYQDVHGLICPRCQSEITEIVSGESDPRPGMHIPDTPPGYHQLFNHNPWDEDDNSDPEEADIEEHITHGPGGSVFVRQTIRASTPRDGSSRRDRPDPNDPTYVMRDFQNMLGTLMGPGFRAGRPGRSGPDDLYGNRPPFSATGFRMGGSGTPHVVGGRFTFTTGNLRPRTDGPLTGGPPVEDLATYASPSSSPSSSPSPLPFASPNGRSLYLISIRGPPDEIARMLGNIFGQMGPPPDDGRRNAGMGGPPGLQGLFASLLNPANARHGDAVYTQEALDQIISTLMEQHPTSNAPGPASPHAIQALPKRKLDEELLGPEGKGECSVCMDDVHIGDEVVMLPCTHWFHETCASAWLSEHNTCPICRKGIGESPSSSGRSSRAPNSPNSRAEPRARRLSLGSRLSRDNIMNRNEARLDSIRATGRITPPPREEIQHRRRSSHRHDSYLPRDPDEDRPMPGSYRRRESEDHGSPATVQDPPLSPPLMRQEVEVEDRYPGSETASLRSLIVGDMSKTKVFSVSFP</sequence>
<evidence type="ECO:0000259" key="10">
    <source>
        <dbReference type="PROSITE" id="PS50089"/>
    </source>
</evidence>
<evidence type="ECO:0000256" key="1">
    <source>
        <dbReference type="ARBA" id="ARBA00000900"/>
    </source>
</evidence>
<accession>A0A0C3HJR2</accession>
<evidence type="ECO:0000313" key="11">
    <source>
        <dbReference type="EMBL" id="KIN08461.1"/>
    </source>
</evidence>
<dbReference type="STRING" id="913774.A0A0C3HJR2"/>
<feature type="region of interest" description="Disordered" evidence="9">
    <location>
        <begin position="193"/>
        <end position="234"/>
    </location>
</feature>
<feature type="domain" description="RING-type" evidence="10">
    <location>
        <begin position="355"/>
        <end position="396"/>
    </location>
</feature>
<dbReference type="AlphaFoldDB" id="A0A0C3HJR2"/>
<feature type="compositionally biased region" description="Basic and acidic residues" evidence="9">
    <location>
        <begin position="472"/>
        <end position="500"/>
    </location>
</feature>
<feature type="region of interest" description="Disordered" evidence="9">
    <location>
        <begin position="54"/>
        <end position="134"/>
    </location>
</feature>
<comment type="catalytic activity">
    <reaction evidence="1">
        <text>S-ubiquitinyl-[E2 ubiquitin-conjugating enzyme]-L-cysteine + [acceptor protein]-L-lysine = [E2 ubiquitin-conjugating enzyme]-L-cysteine + N(6)-ubiquitinyl-[acceptor protein]-L-lysine.</text>
        <dbReference type="EC" id="2.3.2.27"/>
    </reaction>
</comment>
<dbReference type="EMBL" id="KN832870">
    <property type="protein sequence ID" value="KIN08461.1"/>
    <property type="molecule type" value="Genomic_DNA"/>
</dbReference>
<evidence type="ECO:0000256" key="4">
    <source>
        <dbReference type="ARBA" id="ARBA00022723"/>
    </source>
</evidence>
<protein>
    <recommendedName>
        <fullName evidence="2">RING-type E3 ubiquitin transferase</fullName>
        <ecNumber evidence="2">2.3.2.27</ecNumber>
    </recommendedName>
</protein>
<feature type="compositionally biased region" description="Low complexity" evidence="9">
    <location>
        <begin position="402"/>
        <end position="419"/>
    </location>
</feature>
<proteinExistence type="predicted"/>
<dbReference type="FunFam" id="3.30.40.10:FF:000127">
    <property type="entry name" value="E3 ubiquitin-protein ligase RNF181"/>
    <property type="match status" value="1"/>
</dbReference>
<dbReference type="SUPFAM" id="SSF57850">
    <property type="entry name" value="RING/U-box"/>
    <property type="match status" value="1"/>
</dbReference>
<evidence type="ECO:0000256" key="2">
    <source>
        <dbReference type="ARBA" id="ARBA00012483"/>
    </source>
</evidence>
<dbReference type="Proteomes" id="UP000054321">
    <property type="component" value="Unassembled WGS sequence"/>
</dbReference>
<keyword evidence="12" id="KW-1185">Reference proteome</keyword>
<evidence type="ECO:0000256" key="9">
    <source>
        <dbReference type="SAM" id="MobiDB-lite"/>
    </source>
</evidence>
<dbReference type="GO" id="GO:0008270">
    <property type="term" value="F:zinc ion binding"/>
    <property type="evidence" value="ECO:0007669"/>
    <property type="project" value="UniProtKB-KW"/>
</dbReference>
<dbReference type="GO" id="GO:0006511">
    <property type="term" value="P:ubiquitin-dependent protein catabolic process"/>
    <property type="evidence" value="ECO:0007669"/>
    <property type="project" value="TreeGrafter"/>
</dbReference>
<evidence type="ECO:0000313" key="12">
    <source>
        <dbReference type="Proteomes" id="UP000054321"/>
    </source>
</evidence>
<dbReference type="PROSITE" id="PS50089">
    <property type="entry name" value="ZF_RING_2"/>
    <property type="match status" value="1"/>
</dbReference>
<feature type="region of interest" description="Disordered" evidence="9">
    <location>
        <begin position="399"/>
        <end position="530"/>
    </location>
</feature>
<dbReference type="InParanoid" id="A0A0C3HJR2"/>
<feature type="compositionally biased region" description="Basic and acidic residues" evidence="9">
    <location>
        <begin position="517"/>
        <end position="526"/>
    </location>
</feature>
<reference evidence="12" key="2">
    <citation type="submission" date="2015-01" db="EMBL/GenBank/DDBJ databases">
        <title>Evolutionary Origins and Diversification of the Mycorrhizal Mutualists.</title>
        <authorList>
            <consortium name="DOE Joint Genome Institute"/>
            <consortium name="Mycorrhizal Genomics Consortium"/>
            <person name="Kohler A."/>
            <person name="Kuo A."/>
            <person name="Nagy L.G."/>
            <person name="Floudas D."/>
            <person name="Copeland A."/>
            <person name="Barry K.W."/>
            <person name="Cichocki N."/>
            <person name="Veneault-Fourrey C."/>
            <person name="LaButti K."/>
            <person name="Lindquist E.A."/>
            <person name="Lipzen A."/>
            <person name="Lundell T."/>
            <person name="Morin E."/>
            <person name="Murat C."/>
            <person name="Riley R."/>
            <person name="Ohm R."/>
            <person name="Sun H."/>
            <person name="Tunlid A."/>
            <person name="Henrissat B."/>
            <person name="Grigoriev I.V."/>
            <person name="Hibbett D.S."/>
            <person name="Martin F."/>
        </authorList>
    </citation>
    <scope>NUCLEOTIDE SEQUENCE [LARGE SCALE GENOMIC DNA]</scope>
    <source>
        <strain evidence="12">Zn</strain>
    </source>
</reference>
<organism evidence="11 12">
    <name type="scientific">Oidiodendron maius (strain Zn)</name>
    <dbReference type="NCBI Taxonomy" id="913774"/>
    <lineage>
        <taxon>Eukaryota</taxon>
        <taxon>Fungi</taxon>
        <taxon>Dikarya</taxon>
        <taxon>Ascomycota</taxon>
        <taxon>Pezizomycotina</taxon>
        <taxon>Leotiomycetes</taxon>
        <taxon>Leotiomycetes incertae sedis</taxon>
        <taxon>Myxotrichaceae</taxon>
        <taxon>Oidiodendron</taxon>
    </lineage>
</organism>
<dbReference type="InterPro" id="IPR001841">
    <property type="entry name" value="Znf_RING"/>
</dbReference>
<dbReference type="GO" id="GO:0016567">
    <property type="term" value="P:protein ubiquitination"/>
    <property type="evidence" value="ECO:0007669"/>
    <property type="project" value="UniProtKB-ARBA"/>
</dbReference>
<evidence type="ECO:0000256" key="6">
    <source>
        <dbReference type="ARBA" id="ARBA00022786"/>
    </source>
</evidence>
<keyword evidence="5 8" id="KW-0863">Zinc-finger</keyword>
<evidence type="ECO:0000256" key="3">
    <source>
        <dbReference type="ARBA" id="ARBA00022679"/>
    </source>
</evidence>
<dbReference type="GO" id="GO:0061630">
    <property type="term" value="F:ubiquitin protein ligase activity"/>
    <property type="evidence" value="ECO:0007669"/>
    <property type="project" value="UniProtKB-EC"/>
</dbReference>
<reference evidence="11 12" key="1">
    <citation type="submission" date="2014-04" db="EMBL/GenBank/DDBJ databases">
        <authorList>
            <consortium name="DOE Joint Genome Institute"/>
            <person name="Kuo A."/>
            <person name="Martino E."/>
            <person name="Perotto S."/>
            <person name="Kohler A."/>
            <person name="Nagy L.G."/>
            <person name="Floudas D."/>
            <person name="Copeland A."/>
            <person name="Barry K.W."/>
            <person name="Cichocki N."/>
            <person name="Veneault-Fourrey C."/>
            <person name="LaButti K."/>
            <person name="Lindquist E.A."/>
            <person name="Lipzen A."/>
            <person name="Lundell T."/>
            <person name="Morin E."/>
            <person name="Murat C."/>
            <person name="Sun H."/>
            <person name="Tunlid A."/>
            <person name="Henrissat B."/>
            <person name="Grigoriev I.V."/>
            <person name="Hibbett D.S."/>
            <person name="Martin F."/>
            <person name="Nordberg H.P."/>
            <person name="Cantor M.N."/>
            <person name="Hua S.X."/>
        </authorList>
    </citation>
    <scope>NUCLEOTIDE SEQUENCE [LARGE SCALE GENOMIC DNA]</scope>
    <source>
        <strain evidence="11 12">Zn</strain>
    </source>
</reference>
<keyword evidence="4" id="KW-0479">Metal-binding</keyword>
<dbReference type="PANTHER" id="PTHR45931">
    <property type="entry name" value="SI:CH211-59O9.10"/>
    <property type="match status" value="1"/>
</dbReference>
<dbReference type="InterPro" id="IPR013083">
    <property type="entry name" value="Znf_RING/FYVE/PHD"/>
</dbReference>
<dbReference type="InterPro" id="IPR051834">
    <property type="entry name" value="RING_finger_E3_ligase"/>
</dbReference>
<feature type="compositionally biased region" description="Basic and acidic residues" evidence="9">
    <location>
        <begin position="120"/>
        <end position="129"/>
    </location>
</feature>